<proteinExistence type="predicted"/>
<dbReference type="Proteomes" id="UP001501598">
    <property type="component" value="Unassembled WGS sequence"/>
</dbReference>
<dbReference type="EMBL" id="BAABGT010000025">
    <property type="protein sequence ID" value="GAA4542443.1"/>
    <property type="molecule type" value="Genomic_DNA"/>
</dbReference>
<evidence type="ECO:0000313" key="2">
    <source>
        <dbReference type="EMBL" id="GAA4542443.1"/>
    </source>
</evidence>
<protein>
    <submittedName>
        <fullName evidence="2">Uncharacterized protein</fullName>
    </submittedName>
</protein>
<feature type="region of interest" description="Disordered" evidence="1">
    <location>
        <begin position="41"/>
        <end position="84"/>
    </location>
</feature>
<keyword evidence="3" id="KW-1185">Reference proteome</keyword>
<gene>
    <name evidence="2" type="ORF">GCM10023175_17810</name>
</gene>
<evidence type="ECO:0000313" key="3">
    <source>
        <dbReference type="Proteomes" id="UP001501598"/>
    </source>
</evidence>
<comment type="caution">
    <text evidence="2">The sequence shown here is derived from an EMBL/GenBank/DDBJ whole genome shotgun (WGS) entry which is preliminary data.</text>
</comment>
<sequence length="84" mass="8558">MFTANGDSSADARYTGTAATSGAIRGASPETIHRHIVSTSGVQAPATIGEEPSPSTDRNVCRSPAIRVTARDPRPGPHAATTDG</sequence>
<evidence type="ECO:0000256" key="1">
    <source>
        <dbReference type="SAM" id="MobiDB-lite"/>
    </source>
</evidence>
<organism evidence="2 3">
    <name type="scientific">Pseudonocardia xishanensis</name>
    <dbReference type="NCBI Taxonomy" id="630995"/>
    <lineage>
        <taxon>Bacteria</taxon>
        <taxon>Bacillati</taxon>
        <taxon>Actinomycetota</taxon>
        <taxon>Actinomycetes</taxon>
        <taxon>Pseudonocardiales</taxon>
        <taxon>Pseudonocardiaceae</taxon>
        <taxon>Pseudonocardia</taxon>
    </lineage>
</organism>
<accession>A0ABP8RLX7</accession>
<name>A0ABP8RLX7_9PSEU</name>
<reference evidence="3" key="1">
    <citation type="journal article" date="2019" name="Int. J. Syst. Evol. Microbiol.">
        <title>The Global Catalogue of Microorganisms (GCM) 10K type strain sequencing project: providing services to taxonomists for standard genome sequencing and annotation.</title>
        <authorList>
            <consortium name="The Broad Institute Genomics Platform"/>
            <consortium name="The Broad Institute Genome Sequencing Center for Infectious Disease"/>
            <person name="Wu L."/>
            <person name="Ma J."/>
        </authorList>
    </citation>
    <scope>NUCLEOTIDE SEQUENCE [LARGE SCALE GENOMIC DNA]</scope>
    <source>
        <strain evidence="3">JCM 17906</strain>
    </source>
</reference>